<dbReference type="Pfam" id="PF12833">
    <property type="entry name" value="HTH_18"/>
    <property type="match status" value="1"/>
</dbReference>
<reference evidence="5 6" key="1">
    <citation type="submission" date="2020-02" db="EMBL/GenBank/DDBJ databases">
        <authorList>
            <person name="Zheng R.K."/>
            <person name="Sun C.M."/>
        </authorList>
    </citation>
    <scope>NUCLEOTIDE SEQUENCE [LARGE SCALE GENOMIC DNA]</scope>
    <source>
        <strain evidence="6">zrk13</strain>
    </source>
</reference>
<evidence type="ECO:0000256" key="2">
    <source>
        <dbReference type="ARBA" id="ARBA00023125"/>
    </source>
</evidence>
<protein>
    <submittedName>
        <fullName evidence="5">Helix-turn-helix domain-containing protein</fullName>
    </submittedName>
</protein>
<keyword evidence="2" id="KW-0238">DNA-binding</keyword>
<dbReference type="RefSeq" id="WP_258876846.1">
    <property type="nucleotide sequence ID" value="NZ_CP048914.1"/>
</dbReference>
<accession>A0A7L7KQX0</accession>
<dbReference type="PROSITE" id="PS01124">
    <property type="entry name" value="HTH_ARAC_FAMILY_2"/>
    <property type="match status" value="1"/>
</dbReference>
<dbReference type="Gene3D" id="1.10.10.60">
    <property type="entry name" value="Homeodomain-like"/>
    <property type="match status" value="2"/>
</dbReference>
<dbReference type="EMBL" id="CP048914">
    <property type="protein sequence ID" value="QMS85077.1"/>
    <property type="molecule type" value="Genomic_DNA"/>
</dbReference>
<evidence type="ECO:0000259" key="4">
    <source>
        <dbReference type="PROSITE" id="PS01124"/>
    </source>
</evidence>
<proteinExistence type="predicted"/>
<keyword evidence="6" id="KW-1185">Reference proteome</keyword>
<evidence type="ECO:0000256" key="1">
    <source>
        <dbReference type="ARBA" id="ARBA00023015"/>
    </source>
</evidence>
<feature type="domain" description="HTH araC/xylS-type" evidence="4">
    <location>
        <begin position="292"/>
        <end position="390"/>
    </location>
</feature>
<dbReference type="PROSITE" id="PS00041">
    <property type="entry name" value="HTH_ARAC_FAMILY_1"/>
    <property type="match status" value="1"/>
</dbReference>
<dbReference type="PANTHER" id="PTHR43280:SF2">
    <property type="entry name" value="HTH-TYPE TRANSCRIPTIONAL REGULATOR EXSA"/>
    <property type="match status" value="1"/>
</dbReference>
<dbReference type="PANTHER" id="PTHR43280">
    <property type="entry name" value="ARAC-FAMILY TRANSCRIPTIONAL REGULATOR"/>
    <property type="match status" value="1"/>
</dbReference>
<dbReference type="InterPro" id="IPR009057">
    <property type="entry name" value="Homeodomain-like_sf"/>
</dbReference>
<keyword evidence="3" id="KW-0804">Transcription</keyword>
<dbReference type="GO" id="GO:0043565">
    <property type="term" value="F:sequence-specific DNA binding"/>
    <property type="evidence" value="ECO:0007669"/>
    <property type="project" value="InterPro"/>
</dbReference>
<dbReference type="InterPro" id="IPR020449">
    <property type="entry name" value="Tscrpt_reg_AraC-type_HTH"/>
</dbReference>
<name>A0A7L7KQX0_9MOLU</name>
<dbReference type="AlphaFoldDB" id="A0A7L7KQX0"/>
<evidence type="ECO:0000313" key="5">
    <source>
        <dbReference type="EMBL" id="QMS85077.1"/>
    </source>
</evidence>
<sequence>MDRDSFYNVLYKLINIPFYVLDENKESSLFSGLSIPDKLNEVIKKNRIQVIRSIEADTVSRLKDVSNLSYIGFMIQEDTVVIGPFLEQETDLNNLTALKKRLRLIREDAVMLDSMFNQLRVLESVEIHFIFHLIKRMFGTGLDPLQFKLLTPERVKNAQRIDVDSLFQEFEFVKRNYEIEDMFMSIIETGDVTKARNFQTHEIMSNLPERAINDTLRNTKTRLTIMNTLCNRAAIRGGVDVQLGHQISTNFGIQIESMKSNFDANKFMRDILLTYTEAVDQYAIRDYSKLIRNAIFYIRRHITGSVSLHDIADYLYISKEHLSRQFKHETGYTVTRYINRTKVIEAKKLLKQQTHSVLDIATILGFANSSHFSKVFKDYEGITPKQYQNSAQ</sequence>
<dbReference type="GO" id="GO:0003700">
    <property type="term" value="F:DNA-binding transcription factor activity"/>
    <property type="evidence" value="ECO:0007669"/>
    <property type="project" value="InterPro"/>
</dbReference>
<dbReference type="SUPFAM" id="SSF46689">
    <property type="entry name" value="Homeodomain-like"/>
    <property type="match status" value="2"/>
</dbReference>
<dbReference type="KEGG" id="xcl:G4Z02_04750"/>
<dbReference type="InterPro" id="IPR018062">
    <property type="entry name" value="HTH_AraC-typ_CS"/>
</dbReference>
<organism evidence="5 6">
    <name type="scientific">Candidatus Xianfuyuplasma coldseepsis</name>
    <dbReference type="NCBI Taxonomy" id="2782163"/>
    <lineage>
        <taxon>Bacteria</taxon>
        <taxon>Bacillati</taxon>
        <taxon>Mycoplasmatota</taxon>
        <taxon>Mollicutes</taxon>
        <taxon>Candidatus Izemoplasmatales</taxon>
        <taxon>Candidatus Izemoplasmataceae</taxon>
        <taxon>Candidatus Xianfuyuplasma</taxon>
    </lineage>
</organism>
<dbReference type="SMART" id="SM00342">
    <property type="entry name" value="HTH_ARAC"/>
    <property type="match status" value="1"/>
</dbReference>
<dbReference type="PRINTS" id="PR00032">
    <property type="entry name" value="HTHARAC"/>
</dbReference>
<evidence type="ECO:0000313" key="6">
    <source>
        <dbReference type="Proteomes" id="UP000514720"/>
    </source>
</evidence>
<dbReference type="InterPro" id="IPR018060">
    <property type="entry name" value="HTH_AraC"/>
</dbReference>
<keyword evidence="1" id="KW-0805">Transcription regulation</keyword>
<dbReference type="Proteomes" id="UP000514720">
    <property type="component" value="Chromosome"/>
</dbReference>
<gene>
    <name evidence="5" type="ORF">G4Z02_04750</name>
</gene>
<evidence type="ECO:0000256" key="3">
    <source>
        <dbReference type="ARBA" id="ARBA00023163"/>
    </source>
</evidence>